<dbReference type="GO" id="GO:0051301">
    <property type="term" value="P:cell division"/>
    <property type="evidence" value="ECO:0007669"/>
    <property type="project" value="UniProtKB-UniRule"/>
</dbReference>
<dbReference type="AlphaFoldDB" id="A0AAN7SI10"/>
<evidence type="ECO:0000256" key="13">
    <source>
        <dbReference type="ARBA" id="ARBA00023306"/>
    </source>
</evidence>
<accession>A0AAN7SI10</accession>
<evidence type="ECO:0000256" key="7">
    <source>
        <dbReference type="ARBA" id="ARBA00022763"/>
    </source>
</evidence>
<comment type="subunit">
    <text evidence="15">Component of the ARISC complex. Component of the BRCA1-A complex. Component of the BRISC complex. Binds polyubiquitin.</text>
</comment>
<dbReference type="GO" id="GO:0010212">
    <property type="term" value="P:response to ionizing radiation"/>
    <property type="evidence" value="ECO:0007669"/>
    <property type="project" value="UniProtKB-UniRule"/>
</dbReference>
<evidence type="ECO:0000256" key="11">
    <source>
        <dbReference type="ARBA" id="ARBA00023204"/>
    </source>
</evidence>
<evidence type="ECO:0000256" key="12">
    <source>
        <dbReference type="ARBA" id="ARBA00023242"/>
    </source>
</evidence>
<reference evidence="17" key="1">
    <citation type="submission" date="2023-01" db="EMBL/GenBank/DDBJ databases">
        <title>Key to firefly adult light organ development and bioluminescence: homeobox transcription factors regulate luciferase expression and transportation to peroxisome.</title>
        <authorList>
            <person name="Fu X."/>
        </authorList>
    </citation>
    <scope>NUCLEOTIDE SEQUENCE [LARGE SCALE GENOMIC DNA]</scope>
</reference>
<evidence type="ECO:0000256" key="2">
    <source>
        <dbReference type="ARBA" id="ARBA00019438"/>
    </source>
</evidence>
<keyword evidence="17" id="KW-1185">Reference proteome</keyword>
<keyword evidence="10 15" id="KW-0156">Chromatin regulator</keyword>
<evidence type="ECO:0000313" key="17">
    <source>
        <dbReference type="Proteomes" id="UP001353858"/>
    </source>
</evidence>
<evidence type="ECO:0000256" key="5">
    <source>
        <dbReference type="ARBA" id="ARBA00022703"/>
    </source>
</evidence>
<dbReference type="GO" id="GO:0045739">
    <property type="term" value="P:positive regulation of DNA repair"/>
    <property type="evidence" value="ECO:0007669"/>
    <property type="project" value="UniProtKB-UniRule"/>
</dbReference>
<evidence type="ECO:0000256" key="10">
    <source>
        <dbReference type="ARBA" id="ARBA00022853"/>
    </source>
</evidence>
<comment type="domain">
    <text evidence="15">Contains 2 ubiquitin-conjugating enzyme family-like (UEV-like) regions. These regions lack the critical Cys residues required for ubiquitination but retain the ability to bind ubiquitin.</text>
</comment>
<dbReference type="GO" id="GO:0006302">
    <property type="term" value="P:double-strand break repair"/>
    <property type="evidence" value="ECO:0007669"/>
    <property type="project" value="UniProtKB-UniRule"/>
</dbReference>
<dbReference type="PANTHER" id="PTHR15189:SF7">
    <property type="entry name" value="BRISC AND BRCA1-A COMPLEX MEMBER 2"/>
    <property type="match status" value="1"/>
</dbReference>
<gene>
    <name evidence="16" type="ORF">RN001_004373</name>
</gene>
<dbReference type="GO" id="GO:0070531">
    <property type="term" value="C:BRCA1-A complex"/>
    <property type="evidence" value="ECO:0007669"/>
    <property type="project" value="UniProtKB-UniRule"/>
</dbReference>
<evidence type="ECO:0000256" key="9">
    <source>
        <dbReference type="ARBA" id="ARBA00022786"/>
    </source>
</evidence>
<dbReference type="Pfam" id="PF06113">
    <property type="entry name" value="BRE"/>
    <property type="match status" value="1"/>
</dbReference>
<dbReference type="GO" id="GO:0006325">
    <property type="term" value="P:chromatin organization"/>
    <property type="evidence" value="ECO:0007669"/>
    <property type="project" value="UniProtKB-UniRule"/>
</dbReference>
<keyword evidence="5 15" id="KW-0053">Apoptosis</keyword>
<comment type="subcellular location">
    <subcellularLocation>
        <location evidence="15">Cytoplasm</location>
    </subcellularLocation>
    <subcellularLocation>
        <location evidence="1 15">Nucleus</location>
    </subcellularLocation>
    <text evidence="15">Localizes at sites of DNA damage at double-strand breaks (DSBs).</text>
</comment>
<sequence>MNNFESSLSPVLGTFSPILRENIKEILNDVDFGLSSSNLKINSNLSKASYNNYAETYAESFIVEIPYAGKRLEWEIIFKDDDYSFAPDFDFINDLFLMDPDVNVISDHIPSLANWNIKNSKSLKNVLRELLLLYKAHQVMKLQSENRYSRLFTEYKNLIDSDISENDIEICVDSNGAVHFLIGTVVDFSCLPPYVQPARTDKEDDVLNPHTDLATLKLSFLKPDYTKVQSNLCLSPRLCQTIGNASNLRIPVYNKEITLPNYVSDITKLLKDRVQQVANHHRMKNEYITVLVTRCGSTIIEYDNLLFSKATLLFSVNNIYAIVCVVIGNKFPQEKPKVTLRSVYNLQNDKPFLQNLDNYPYNTKWKPADMIKELLNYLQEQIPKFQATAQHHFSI</sequence>
<dbReference type="GO" id="GO:0006915">
    <property type="term" value="P:apoptotic process"/>
    <property type="evidence" value="ECO:0007669"/>
    <property type="project" value="UniProtKB-UniRule"/>
</dbReference>
<keyword evidence="13 15" id="KW-0131">Cell cycle</keyword>
<comment type="function">
    <text evidence="15">May play a role in homeostasis or cellular differentiation in cells of neural, epithelial and germline origins. May also act as a death receptor-associated anti-apoptotic protein, which inhibits the mitochondrial apoptotic pathway.</text>
</comment>
<evidence type="ECO:0000256" key="1">
    <source>
        <dbReference type="ARBA" id="ARBA00004123"/>
    </source>
</evidence>
<keyword evidence="11 15" id="KW-0234">DNA repair</keyword>
<evidence type="ECO:0000256" key="14">
    <source>
        <dbReference type="ARBA" id="ARBA00025766"/>
    </source>
</evidence>
<dbReference type="CDD" id="cd23665">
    <property type="entry name" value="BRE-like_insects"/>
    <property type="match status" value="1"/>
</dbReference>
<comment type="similarity">
    <text evidence="14 15">Belongs to the BABAM2 family.</text>
</comment>
<keyword evidence="12 15" id="KW-0539">Nucleus</keyword>
<name>A0AAN7SI10_9COLE</name>
<dbReference type="GO" id="GO:0005737">
    <property type="term" value="C:cytoplasm"/>
    <property type="evidence" value="ECO:0007669"/>
    <property type="project" value="UniProtKB-SubCell"/>
</dbReference>
<dbReference type="Proteomes" id="UP001353858">
    <property type="component" value="Unassembled WGS sequence"/>
</dbReference>
<proteinExistence type="inferred from homology"/>
<dbReference type="GO" id="GO:0070552">
    <property type="term" value="C:BRISC complex"/>
    <property type="evidence" value="ECO:0007669"/>
    <property type="project" value="UniProtKB-UniRule"/>
</dbReference>
<keyword evidence="4 15" id="KW-0132">Cell division</keyword>
<keyword evidence="6" id="KW-0677">Repeat</keyword>
<evidence type="ECO:0000313" key="16">
    <source>
        <dbReference type="EMBL" id="KAK4881054.1"/>
    </source>
</evidence>
<dbReference type="EMBL" id="JARPUR010000002">
    <property type="protein sequence ID" value="KAK4881054.1"/>
    <property type="molecule type" value="Genomic_DNA"/>
</dbReference>
<dbReference type="PANTHER" id="PTHR15189">
    <property type="entry name" value="BRISC AND BRCA1-A COMPLEX MEMBER 2"/>
    <property type="match status" value="1"/>
</dbReference>
<evidence type="ECO:0000256" key="6">
    <source>
        <dbReference type="ARBA" id="ARBA00022737"/>
    </source>
</evidence>
<dbReference type="InterPro" id="IPR010358">
    <property type="entry name" value="BRE"/>
</dbReference>
<keyword evidence="9 15" id="KW-0833">Ubl conjugation pathway</keyword>
<dbReference type="GO" id="GO:0031593">
    <property type="term" value="F:polyubiquitin modification-dependent protein binding"/>
    <property type="evidence" value="ECO:0007669"/>
    <property type="project" value="UniProtKB-UniRule"/>
</dbReference>
<evidence type="ECO:0000256" key="4">
    <source>
        <dbReference type="ARBA" id="ARBA00022618"/>
    </source>
</evidence>
<keyword evidence="7 15" id="KW-0227">DNA damage</keyword>
<keyword evidence="8 15" id="KW-0498">Mitosis</keyword>
<keyword evidence="3 15" id="KW-0963">Cytoplasm</keyword>
<evidence type="ECO:0000256" key="8">
    <source>
        <dbReference type="ARBA" id="ARBA00022776"/>
    </source>
</evidence>
<protein>
    <recommendedName>
        <fullName evidence="2 15">BRISC and BRCA1-A complex member 2</fullName>
    </recommendedName>
</protein>
<comment type="caution">
    <text evidence="16">The sequence shown here is derived from an EMBL/GenBank/DDBJ whole genome shotgun (WGS) entry which is preliminary data.</text>
</comment>
<evidence type="ECO:0000256" key="3">
    <source>
        <dbReference type="ARBA" id="ARBA00022490"/>
    </source>
</evidence>
<organism evidence="16 17">
    <name type="scientific">Aquatica leii</name>
    <dbReference type="NCBI Taxonomy" id="1421715"/>
    <lineage>
        <taxon>Eukaryota</taxon>
        <taxon>Metazoa</taxon>
        <taxon>Ecdysozoa</taxon>
        <taxon>Arthropoda</taxon>
        <taxon>Hexapoda</taxon>
        <taxon>Insecta</taxon>
        <taxon>Pterygota</taxon>
        <taxon>Neoptera</taxon>
        <taxon>Endopterygota</taxon>
        <taxon>Coleoptera</taxon>
        <taxon>Polyphaga</taxon>
        <taxon>Elateriformia</taxon>
        <taxon>Elateroidea</taxon>
        <taxon>Lampyridae</taxon>
        <taxon>Luciolinae</taxon>
        <taxon>Aquatica</taxon>
    </lineage>
</organism>
<dbReference type="GO" id="GO:0007095">
    <property type="term" value="P:mitotic G2 DNA damage checkpoint signaling"/>
    <property type="evidence" value="ECO:0007669"/>
    <property type="project" value="UniProtKB-UniRule"/>
</dbReference>
<evidence type="ECO:0000256" key="15">
    <source>
        <dbReference type="RuleBase" id="RU368019"/>
    </source>
</evidence>